<dbReference type="SMART" id="SM00448">
    <property type="entry name" value="REC"/>
    <property type="match status" value="1"/>
</dbReference>
<dbReference type="RefSeq" id="WP_133553997.1">
    <property type="nucleotide sequence ID" value="NZ_SNWM01000002.1"/>
</dbReference>
<dbReference type="PANTHER" id="PTHR44591:SF3">
    <property type="entry name" value="RESPONSE REGULATORY DOMAIN-CONTAINING PROTEIN"/>
    <property type="match status" value="1"/>
</dbReference>
<dbReference type="Gene3D" id="3.40.50.2300">
    <property type="match status" value="1"/>
</dbReference>
<dbReference type="InterPro" id="IPR011006">
    <property type="entry name" value="CheY-like_superfamily"/>
</dbReference>
<dbReference type="PROSITE" id="PS50110">
    <property type="entry name" value="RESPONSE_REGULATORY"/>
    <property type="match status" value="1"/>
</dbReference>
<dbReference type="PANTHER" id="PTHR44591">
    <property type="entry name" value="STRESS RESPONSE REGULATOR PROTEIN 1"/>
    <property type="match status" value="1"/>
</dbReference>
<name>A0A4V3C3L6_9SPHI</name>
<feature type="modified residue" description="4-aspartylphosphate" evidence="2">
    <location>
        <position position="53"/>
    </location>
</feature>
<dbReference type="InterPro" id="IPR001789">
    <property type="entry name" value="Sig_transdc_resp-reg_receiver"/>
</dbReference>
<keyword evidence="1 2" id="KW-0597">Phosphoprotein</keyword>
<dbReference type="Pfam" id="PF00072">
    <property type="entry name" value="Response_reg"/>
    <property type="match status" value="1"/>
</dbReference>
<dbReference type="Proteomes" id="UP000295499">
    <property type="component" value="Unassembled WGS sequence"/>
</dbReference>
<accession>A0A4V3C3L6</accession>
<protein>
    <submittedName>
        <fullName evidence="4">Response regulator receiver domain-containing protein</fullName>
    </submittedName>
</protein>
<sequence>MLKKIFILEDDPDHRDIMEIILKGAEYDVKSFPDLKSFKVAILEEIPDLVVMDLMLPDGNSLEICKELKETPATSHIPILVLTAHTNPLKIMGVKYADEFIAKPFDNDEFESIVANHLSER</sequence>
<dbReference type="InterPro" id="IPR050595">
    <property type="entry name" value="Bact_response_regulator"/>
</dbReference>
<keyword evidence="5" id="KW-1185">Reference proteome</keyword>
<dbReference type="AlphaFoldDB" id="A0A4V3C3L6"/>
<reference evidence="4 5" key="1">
    <citation type="submission" date="2019-03" db="EMBL/GenBank/DDBJ databases">
        <title>Genomic Encyclopedia of Archaeal and Bacterial Type Strains, Phase II (KMG-II): from individual species to whole genera.</title>
        <authorList>
            <person name="Goeker M."/>
        </authorList>
    </citation>
    <scope>NUCLEOTIDE SEQUENCE [LARGE SCALE GENOMIC DNA]</scope>
    <source>
        <strain evidence="4 5">DSM 19034</strain>
    </source>
</reference>
<evidence type="ECO:0000256" key="2">
    <source>
        <dbReference type="PROSITE-ProRule" id="PRU00169"/>
    </source>
</evidence>
<gene>
    <name evidence="4" type="ORF">CLV32_1524</name>
</gene>
<evidence type="ECO:0000313" key="5">
    <source>
        <dbReference type="Proteomes" id="UP000295499"/>
    </source>
</evidence>
<dbReference type="EMBL" id="SNWM01000002">
    <property type="protein sequence ID" value="TDO22548.1"/>
    <property type="molecule type" value="Genomic_DNA"/>
</dbReference>
<evidence type="ECO:0000259" key="3">
    <source>
        <dbReference type="PROSITE" id="PS50110"/>
    </source>
</evidence>
<feature type="domain" description="Response regulatory" evidence="3">
    <location>
        <begin position="4"/>
        <end position="118"/>
    </location>
</feature>
<organism evidence="4 5">
    <name type="scientific">Pedobacter duraquae</name>
    <dbReference type="NCBI Taxonomy" id="425511"/>
    <lineage>
        <taxon>Bacteria</taxon>
        <taxon>Pseudomonadati</taxon>
        <taxon>Bacteroidota</taxon>
        <taxon>Sphingobacteriia</taxon>
        <taxon>Sphingobacteriales</taxon>
        <taxon>Sphingobacteriaceae</taxon>
        <taxon>Pedobacter</taxon>
    </lineage>
</organism>
<proteinExistence type="predicted"/>
<comment type="caution">
    <text evidence="4">The sequence shown here is derived from an EMBL/GenBank/DDBJ whole genome shotgun (WGS) entry which is preliminary data.</text>
</comment>
<dbReference type="OrthoDB" id="5432534at2"/>
<dbReference type="GO" id="GO:0000160">
    <property type="term" value="P:phosphorelay signal transduction system"/>
    <property type="evidence" value="ECO:0007669"/>
    <property type="project" value="InterPro"/>
</dbReference>
<dbReference type="SUPFAM" id="SSF52172">
    <property type="entry name" value="CheY-like"/>
    <property type="match status" value="1"/>
</dbReference>
<evidence type="ECO:0000256" key="1">
    <source>
        <dbReference type="ARBA" id="ARBA00022553"/>
    </source>
</evidence>
<evidence type="ECO:0000313" key="4">
    <source>
        <dbReference type="EMBL" id="TDO22548.1"/>
    </source>
</evidence>